<proteinExistence type="predicted"/>
<feature type="domain" description="DUF6199" evidence="2">
    <location>
        <begin position="9"/>
        <end position="67"/>
    </location>
</feature>
<sequence length="72" mass="7949">MSGAAVFVLIMGVVMLLLAVVDQRALWRATAAWQYRNPEANEPSDAALALSRVGLVVSALFFFWAAFTFWTL</sequence>
<feature type="transmembrane region" description="Helical" evidence="1">
    <location>
        <begin position="47"/>
        <end position="70"/>
    </location>
</feature>
<evidence type="ECO:0000256" key="1">
    <source>
        <dbReference type="SAM" id="Phobius"/>
    </source>
</evidence>
<name>A0ABN1NCJ6_9PSEU</name>
<protein>
    <recommendedName>
        <fullName evidence="2">DUF6199 domain-containing protein</fullName>
    </recommendedName>
</protein>
<keyword evidence="1" id="KW-0812">Transmembrane</keyword>
<dbReference type="InterPro" id="IPR045679">
    <property type="entry name" value="DUF6199"/>
</dbReference>
<keyword evidence="1" id="KW-0472">Membrane</keyword>
<organism evidence="3 4">
    <name type="scientific">Pseudonocardia zijingensis</name>
    <dbReference type="NCBI Taxonomy" id="153376"/>
    <lineage>
        <taxon>Bacteria</taxon>
        <taxon>Bacillati</taxon>
        <taxon>Actinomycetota</taxon>
        <taxon>Actinomycetes</taxon>
        <taxon>Pseudonocardiales</taxon>
        <taxon>Pseudonocardiaceae</taxon>
        <taxon>Pseudonocardia</taxon>
    </lineage>
</organism>
<gene>
    <name evidence="3" type="ORF">GCM10009559_68700</name>
</gene>
<evidence type="ECO:0000313" key="4">
    <source>
        <dbReference type="Proteomes" id="UP001499967"/>
    </source>
</evidence>
<dbReference type="RefSeq" id="WP_343945919.1">
    <property type="nucleotide sequence ID" value="NZ_BAAAHP010000238.1"/>
</dbReference>
<keyword evidence="4" id="KW-1185">Reference proteome</keyword>
<evidence type="ECO:0000259" key="2">
    <source>
        <dbReference type="Pfam" id="PF19701"/>
    </source>
</evidence>
<comment type="caution">
    <text evidence="3">The sequence shown here is derived from an EMBL/GenBank/DDBJ whole genome shotgun (WGS) entry which is preliminary data.</text>
</comment>
<reference evidence="3 4" key="1">
    <citation type="journal article" date="2019" name="Int. J. Syst. Evol. Microbiol.">
        <title>The Global Catalogue of Microorganisms (GCM) 10K type strain sequencing project: providing services to taxonomists for standard genome sequencing and annotation.</title>
        <authorList>
            <consortium name="The Broad Institute Genomics Platform"/>
            <consortium name="The Broad Institute Genome Sequencing Center for Infectious Disease"/>
            <person name="Wu L."/>
            <person name="Ma J."/>
        </authorList>
    </citation>
    <scope>NUCLEOTIDE SEQUENCE [LARGE SCALE GENOMIC DNA]</scope>
    <source>
        <strain evidence="3 4">JCM 11117</strain>
    </source>
</reference>
<keyword evidence="1" id="KW-1133">Transmembrane helix</keyword>
<dbReference type="Proteomes" id="UP001499967">
    <property type="component" value="Unassembled WGS sequence"/>
</dbReference>
<dbReference type="Pfam" id="PF19701">
    <property type="entry name" value="DUF6199"/>
    <property type="match status" value="1"/>
</dbReference>
<evidence type="ECO:0000313" key="3">
    <source>
        <dbReference type="EMBL" id="GAA0901846.1"/>
    </source>
</evidence>
<dbReference type="EMBL" id="BAAAHP010000238">
    <property type="protein sequence ID" value="GAA0901846.1"/>
    <property type="molecule type" value="Genomic_DNA"/>
</dbReference>
<accession>A0ABN1NCJ6</accession>